<evidence type="ECO:0000313" key="1">
    <source>
        <dbReference type="EMBL" id="GMH08018.1"/>
    </source>
</evidence>
<reference evidence="1" key="1">
    <citation type="submission" date="2023-05" db="EMBL/GenBank/DDBJ databases">
        <title>Nepenthes gracilis genome sequencing.</title>
        <authorList>
            <person name="Fukushima K."/>
        </authorList>
    </citation>
    <scope>NUCLEOTIDE SEQUENCE</scope>
    <source>
        <strain evidence="1">SING2019-196</strain>
    </source>
</reference>
<dbReference type="AlphaFoldDB" id="A0AAD3SBA7"/>
<protein>
    <submittedName>
        <fullName evidence="1">Uncharacterized protein</fullName>
    </submittedName>
</protein>
<dbReference type="Proteomes" id="UP001279734">
    <property type="component" value="Unassembled WGS sequence"/>
</dbReference>
<sequence>MVRQGSVVKLYSLPNSNGYKKASKGSVCARTWEENPSSPSWQRLWPSRKMADKRSLGETERLPIDKCRRECRRGYSKPPPPLQLKSLPSVCAEDLLVTMSLKKFVPKEVDRASLW</sequence>
<keyword evidence="2" id="KW-1185">Reference proteome</keyword>
<accession>A0AAD3SBA7</accession>
<dbReference type="EMBL" id="BSYO01000008">
    <property type="protein sequence ID" value="GMH08018.1"/>
    <property type="molecule type" value="Genomic_DNA"/>
</dbReference>
<organism evidence="1 2">
    <name type="scientific">Nepenthes gracilis</name>
    <name type="common">Slender pitcher plant</name>
    <dbReference type="NCBI Taxonomy" id="150966"/>
    <lineage>
        <taxon>Eukaryota</taxon>
        <taxon>Viridiplantae</taxon>
        <taxon>Streptophyta</taxon>
        <taxon>Embryophyta</taxon>
        <taxon>Tracheophyta</taxon>
        <taxon>Spermatophyta</taxon>
        <taxon>Magnoliopsida</taxon>
        <taxon>eudicotyledons</taxon>
        <taxon>Gunneridae</taxon>
        <taxon>Pentapetalae</taxon>
        <taxon>Caryophyllales</taxon>
        <taxon>Nepenthaceae</taxon>
        <taxon>Nepenthes</taxon>
    </lineage>
</organism>
<name>A0AAD3SBA7_NEPGR</name>
<comment type="caution">
    <text evidence="1">The sequence shown here is derived from an EMBL/GenBank/DDBJ whole genome shotgun (WGS) entry which is preliminary data.</text>
</comment>
<gene>
    <name evidence="1" type="ORF">Nepgr_009858</name>
</gene>
<evidence type="ECO:0000313" key="2">
    <source>
        <dbReference type="Proteomes" id="UP001279734"/>
    </source>
</evidence>
<proteinExistence type="predicted"/>